<evidence type="ECO:0008006" key="3">
    <source>
        <dbReference type="Google" id="ProtNLM"/>
    </source>
</evidence>
<protein>
    <recommendedName>
        <fullName evidence="3">DNA-binding CsgD family transcriptional regulator</fullName>
    </recommendedName>
</protein>
<dbReference type="EMBL" id="SNZH01000036">
    <property type="protein sequence ID" value="TDR35356.1"/>
    <property type="molecule type" value="Genomic_DNA"/>
</dbReference>
<organism evidence="1 2">
    <name type="scientific">Tahibacter aquaticus</name>
    <dbReference type="NCBI Taxonomy" id="520092"/>
    <lineage>
        <taxon>Bacteria</taxon>
        <taxon>Pseudomonadati</taxon>
        <taxon>Pseudomonadota</taxon>
        <taxon>Gammaproteobacteria</taxon>
        <taxon>Lysobacterales</taxon>
        <taxon>Rhodanobacteraceae</taxon>
        <taxon>Tahibacter</taxon>
    </lineage>
</organism>
<dbReference type="RefSeq" id="WP_133822010.1">
    <property type="nucleotide sequence ID" value="NZ_SNZH01000036.1"/>
</dbReference>
<gene>
    <name evidence="1" type="ORF">DFR29_1367</name>
</gene>
<dbReference type="SUPFAM" id="SSF46894">
    <property type="entry name" value="C-terminal effector domain of the bipartite response regulators"/>
    <property type="match status" value="1"/>
</dbReference>
<dbReference type="GO" id="GO:0006355">
    <property type="term" value="P:regulation of DNA-templated transcription"/>
    <property type="evidence" value="ECO:0007669"/>
    <property type="project" value="InterPro"/>
</dbReference>
<dbReference type="OrthoDB" id="5982989at2"/>
<dbReference type="AlphaFoldDB" id="A0A4R6YFX8"/>
<evidence type="ECO:0000313" key="1">
    <source>
        <dbReference type="EMBL" id="TDR35356.1"/>
    </source>
</evidence>
<reference evidence="1 2" key="1">
    <citation type="submission" date="2019-03" db="EMBL/GenBank/DDBJ databases">
        <title>Genomic Encyclopedia of Type Strains, Phase IV (KMG-IV): sequencing the most valuable type-strain genomes for metagenomic binning, comparative biology and taxonomic classification.</title>
        <authorList>
            <person name="Goeker M."/>
        </authorList>
    </citation>
    <scope>NUCLEOTIDE SEQUENCE [LARGE SCALE GENOMIC DNA]</scope>
    <source>
        <strain evidence="1 2">DSM 21667</strain>
    </source>
</reference>
<comment type="caution">
    <text evidence="1">The sequence shown here is derived from an EMBL/GenBank/DDBJ whole genome shotgun (WGS) entry which is preliminary data.</text>
</comment>
<proteinExistence type="predicted"/>
<evidence type="ECO:0000313" key="2">
    <source>
        <dbReference type="Proteomes" id="UP000295293"/>
    </source>
</evidence>
<sequence>MGLDKSNKANNELDGLIGALYADLDGPEWSDAFLAGVCRATHSSAGAFVVTDLTLQRDALPSFYGAETVSALAYERRYAGHNPWRAARAVAHRHDGMILSSDDIMPVSELKQTVFYRDFLHHLGVAHGAGLIGLSDARAVGSLTLLRSSQAGPYTTEELRLLRSLAPHWSNACALRQRFDALSDQHRRLTAVVDHLALLVFLLDGEGRLVRTNVAADRCLSSGLGLKVWRGRLMAVHPASEVAMAGAVLAASAAPRMGAPPAHAFLLRDPAGGPIGHAAVHRLHPGGAAPVVVFVRLLEAAAGSTSDRLRDALRDAYGLTSGEAALAEALAKRHDLTRTASGLGIASATARTRLKAVFDKVGVENQTGLVAAVLALREVLGPVSTLPSAIDGRGATQLKYGAPVGGRSGNT</sequence>
<dbReference type="InterPro" id="IPR016032">
    <property type="entry name" value="Sig_transdc_resp-reg_C-effctor"/>
</dbReference>
<dbReference type="Proteomes" id="UP000295293">
    <property type="component" value="Unassembled WGS sequence"/>
</dbReference>
<dbReference type="Gene3D" id="1.10.10.10">
    <property type="entry name" value="Winged helix-like DNA-binding domain superfamily/Winged helix DNA-binding domain"/>
    <property type="match status" value="1"/>
</dbReference>
<dbReference type="GO" id="GO:0003677">
    <property type="term" value="F:DNA binding"/>
    <property type="evidence" value="ECO:0007669"/>
    <property type="project" value="InterPro"/>
</dbReference>
<keyword evidence="2" id="KW-1185">Reference proteome</keyword>
<name>A0A4R6YFX8_9GAMM</name>
<accession>A0A4R6YFX8</accession>
<dbReference type="InterPro" id="IPR036388">
    <property type="entry name" value="WH-like_DNA-bd_sf"/>
</dbReference>